<keyword evidence="7" id="KW-0813">Transport</keyword>
<comment type="function">
    <text evidence="7">Required for formation of the rod structure of the flagellar apparatus. Together with FliI and FliH, may constitute the export apparatus of flagellin.</text>
</comment>
<evidence type="ECO:0000313" key="9">
    <source>
        <dbReference type="Proteomes" id="UP001595904"/>
    </source>
</evidence>
<feature type="transmembrane region" description="Helical" evidence="7">
    <location>
        <begin position="298"/>
        <end position="315"/>
    </location>
</feature>
<proteinExistence type="inferred from homology"/>
<dbReference type="PIRSF" id="PIRSF005419">
    <property type="entry name" value="FlhA"/>
    <property type="match status" value="1"/>
</dbReference>
<comment type="caution">
    <text evidence="8">The sequence shown here is derived from an EMBL/GenBank/DDBJ whole genome shotgun (WGS) entry which is preliminary data.</text>
</comment>
<keyword evidence="6 7" id="KW-0472">Membrane</keyword>
<name>A0ABV8SYI2_9GAMM</name>
<keyword evidence="7" id="KW-1006">Bacterial flagellum protein export</keyword>
<dbReference type="InterPro" id="IPR042193">
    <property type="entry name" value="FHIPEP_3"/>
</dbReference>
<dbReference type="Gene3D" id="3.40.50.12790">
    <property type="entry name" value="FHIPEP family, domain 4"/>
    <property type="match status" value="1"/>
</dbReference>
<gene>
    <name evidence="7 8" type="primary">flhA</name>
    <name evidence="8" type="ORF">ACFPN2_26700</name>
</gene>
<keyword evidence="8" id="KW-0969">Cilium</keyword>
<feature type="transmembrane region" description="Helical" evidence="7">
    <location>
        <begin position="110"/>
        <end position="129"/>
    </location>
</feature>
<reference evidence="9" key="1">
    <citation type="journal article" date="2019" name="Int. J. Syst. Evol. Microbiol.">
        <title>The Global Catalogue of Microorganisms (GCM) 10K type strain sequencing project: providing services to taxonomists for standard genome sequencing and annotation.</title>
        <authorList>
            <consortium name="The Broad Institute Genomics Platform"/>
            <consortium name="The Broad Institute Genome Sequencing Center for Infectious Disease"/>
            <person name="Wu L."/>
            <person name="Ma J."/>
        </authorList>
    </citation>
    <scope>NUCLEOTIDE SEQUENCE [LARGE SCALE GENOMIC DNA]</scope>
    <source>
        <strain evidence="9">CGMCC 1.10759</strain>
    </source>
</reference>
<dbReference type="Pfam" id="PF00771">
    <property type="entry name" value="FHIPEP"/>
    <property type="match status" value="1"/>
</dbReference>
<dbReference type="PANTHER" id="PTHR30161">
    <property type="entry name" value="FLAGELLAR EXPORT PROTEIN, MEMBRANE FLHA SUBUNIT-RELATED"/>
    <property type="match status" value="1"/>
</dbReference>
<dbReference type="InterPro" id="IPR042194">
    <property type="entry name" value="FHIPEP_1"/>
</dbReference>
<dbReference type="PROSITE" id="PS00994">
    <property type="entry name" value="FHIPEP"/>
    <property type="match status" value="1"/>
</dbReference>
<organism evidence="8 9">
    <name type="scientific">Steroidobacter flavus</name>
    <dbReference type="NCBI Taxonomy" id="1842136"/>
    <lineage>
        <taxon>Bacteria</taxon>
        <taxon>Pseudomonadati</taxon>
        <taxon>Pseudomonadota</taxon>
        <taxon>Gammaproteobacteria</taxon>
        <taxon>Steroidobacterales</taxon>
        <taxon>Steroidobacteraceae</taxon>
        <taxon>Steroidobacter</taxon>
    </lineage>
</organism>
<keyword evidence="8" id="KW-0966">Cell projection</keyword>
<keyword evidence="4 7" id="KW-0812">Transmembrane</keyword>
<sequence>MMASLRNLFGDQAELALVGMLAGILLVLFTPIPPELLDFLLLTNFSLGLLILLLTFFMARPLEFSTFPSLLLVATLFRLSLNVAATRLILSEADAGKVIGAVGSYVVGGNYVIGLIVFLVLIIVQFVVVTNGAQRVAEVAARFTLDSMPGKQMSIDADLNMGLIDQNEARERRKQIEREANFYGAMDGASRFVKGDAIAGILIILVNIIGGLVVGVAQGGMSWGEALQTYTLLTVGDGIVTQVPALIIATATGIIVTRAASDARLGEEVSRQVMAYPKTIAIVAIALIALGFLPGVPLFPVVVLVCVAGTLFWFARKKLSVPEKKADAADPATAPADDLYRAMQVDAVEIVIGTALMPVVGENGEGLAEKLSSIRKQYAMDMGVVMPLVRVRDDKRLSANRYEVRIFGARVAEGEVFPDRLLAINPGGARVQLDGVQAFDPAYGLPAIWISEERRQTAKSGGYTVVDGGTVFLTHVAETLRQQAHNLITRAEVERLIARVREHQASLVDDLIPKVLTLGDVQRVVQNLVKERVSIRNMDGILEVLSDCGIKNRDPDYLTEQVRERLAPTICQQLADPRGEIHVLTFDPAVEQSLNSAVRAVEDKTALVLEPRFAEQVLKRLSEEVERMSKSNMRPVLLCAPNLRRHVRRFTERLVPQLSVLSLNEISGHISLRAFGVVKV</sequence>
<evidence type="ECO:0000256" key="6">
    <source>
        <dbReference type="ARBA" id="ARBA00023136"/>
    </source>
</evidence>
<evidence type="ECO:0000256" key="5">
    <source>
        <dbReference type="ARBA" id="ARBA00022989"/>
    </source>
</evidence>
<dbReference type="PRINTS" id="PR00949">
    <property type="entry name" value="TYPE3IMAPROT"/>
</dbReference>
<keyword evidence="9" id="KW-1185">Reference proteome</keyword>
<keyword evidence="7" id="KW-0653">Protein transport</keyword>
<evidence type="ECO:0000256" key="7">
    <source>
        <dbReference type="RuleBase" id="RU364093"/>
    </source>
</evidence>
<dbReference type="NCBIfam" id="TIGR01398">
    <property type="entry name" value="FlhA"/>
    <property type="match status" value="1"/>
</dbReference>
<accession>A0ABV8SYI2</accession>
<keyword evidence="7" id="KW-1005">Bacterial flagellum biogenesis</keyword>
<evidence type="ECO:0000256" key="4">
    <source>
        <dbReference type="ARBA" id="ARBA00022692"/>
    </source>
</evidence>
<comment type="similarity">
    <text evidence="2 7">Belongs to the FHIPEP (flagella/HR/invasion proteins export pore) family.</text>
</comment>
<keyword evidence="5 7" id="KW-1133">Transmembrane helix</keyword>
<feature type="transmembrane region" description="Helical" evidence="7">
    <location>
        <begin position="39"/>
        <end position="58"/>
    </location>
</feature>
<dbReference type="Gene3D" id="1.10.8.540">
    <property type="entry name" value="FHIPEP family, domain 3"/>
    <property type="match status" value="1"/>
</dbReference>
<feature type="transmembrane region" description="Helical" evidence="7">
    <location>
        <begin position="197"/>
        <end position="219"/>
    </location>
</feature>
<feature type="transmembrane region" description="Helical" evidence="7">
    <location>
        <begin position="70"/>
        <end position="90"/>
    </location>
</feature>
<keyword evidence="3 7" id="KW-1003">Cell membrane</keyword>
<dbReference type="InterPro" id="IPR042196">
    <property type="entry name" value="FHIPEP_4"/>
</dbReference>
<dbReference type="InterPro" id="IPR025505">
    <property type="entry name" value="FHIPEP_CS"/>
</dbReference>
<dbReference type="RefSeq" id="WP_380602328.1">
    <property type="nucleotide sequence ID" value="NZ_JBHSDU010000014.1"/>
</dbReference>
<evidence type="ECO:0000256" key="1">
    <source>
        <dbReference type="ARBA" id="ARBA00004651"/>
    </source>
</evidence>
<feature type="transmembrane region" description="Helical" evidence="7">
    <location>
        <begin position="239"/>
        <end position="261"/>
    </location>
</feature>
<dbReference type="EMBL" id="JBHSDU010000014">
    <property type="protein sequence ID" value="MFC4312703.1"/>
    <property type="molecule type" value="Genomic_DNA"/>
</dbReference>
<comment type="subcellular location">
    <subcellularLocation>
        <location evidence="1 7">Cell membrane</location>
        <topology evidence="1 7">Multi-pass membrane protein</topology>
    </subcellularLocation>
</comment>
<feature type="transmembrane region" description="Helical" evidence="7">
    <location>
        <begin position="12"/>
        <end position="33"/>
    </location>
</feature>
<dbReference type="PANTHER" id="PTHR30161:SF1">
    <property type="entry name" value="FLAGELLAR BIOSYNTHESIS PROTEIN FLHA-RELATED"/>
    <property type="match status" value="1"/>
</dbReference>
<protein>
    <recommendedName>
        <fullName evidence="7">Flagellar biosynthesis protein FlhA</fullName>
    </recommendedName>
</protein>
<dbReference type="InterPro" id="IPR006301">
    <property type="entry name" value="FlhA"/>
</dbReference>
<dbReference type="InterPro" id="IPR001712">
    <property type="entry name" value="T3SS_FHIPEP"/>
</dbReference>
<evidence type="ECO:0000313" key="8">
    <source>
        <dbReference type="EMBL" id="MFC4312703.1"/>
    </source>
</evidence>
<dbReference type="Proteomes" id="UP001595904">
    <property type="component" value="Unassembled WGS sequence"/>
</dbReference>
<keyword evidence="8" id="KW-0282">Flagellum</keyword>
<dbReference type="Gene3D" id="3.40.30.60">
    <property type="entry name" value="FHIPEP family, domain 1"/>
    <property type="match status" value="1"/>
</dbReference>
<evidence type="ECO:0000256" key="3">
    <source>
        <dbReference type="ARBA" id="ARBA00022475"/>
    </source>
</evidence>
<evidence type="ECO:0000256" key="2">
    <source>
        <dbReference type="ARBA" id="ARBA00008835"/>
    </source>
</evidence>